<dbReference type="Pfam" id="PF17676">
    <property type="entry name" value="Peptidase_S66C"/>
    <property type="match status" value="1"/>
</dbReference>
<dbReference type="Proteomes" id="UP000019489">
    <property type="component" value="Unassembled WGS sequence"/>
</dbReference>
<evidence type="ECO:0000259" key="5">
    <source>
        <dbReference type="Pfam" id="PF17676"/>
    </source>
</evidence>
<comment type="caution">
    <text evidence="6">The sequence shown here is derived from an EMBL/GenBank/DDBJ whole genome shotgun (WGS) entry which is preliminary data.</text>
</comment>
<dbReference type="Gene3D" id="3.50.30.60">
    <property type="entry name" value="LD-carboxypeptidase A C-terminal domain-like"/>
    <property type="match status" value="1"/>
</dbReference>
<feature type="active site" description="Nucleophile" evidence="3">
    <location>
        <position position="113"/>
    </location>
</feature>
<comment type="similarity">
    <text evidence="1">Belongs to the peptidase S66 family.</text>
</comment>
<evidence type="ECO:0000259" key="4">
    <source>
        <dbReference type="Pfam" id="PF02016"/>
    </source>
</evidence>
<evidence type="ECO:0000256" key="1">
    <source>
        <dbReference type="ARBA" id="ARBA00010233"/>
    </source>
</evidence>
<dbReference type="InterPro" id="IPR027478">
    <property type="entry name" value="LdcA_N"/>
</dbReference>
<reference evidence="6 7" key="1">
    <citation type="submission" date="2013-08" db="EMBL/GenBank/DDBJ databases">
        <title>Intrasporangium oryzae NRRL B-24470.</title>
        <authorList>
            <person name="Liu H."/>
            <person name="Wang G."/>
        </authorList>
    </citation>
    <scope>NUCLEOTIDE SEQUENCE [LARGE SCALE GENOMIC DNA]</scope>
    <source>
        <strain evidence="6 7">NRRL B-24470</strain>
    </source>
</reference>
<dbReference type="InterPro" id="IPR003507">
    <property type="entry name" value="S66_fam"/>
</dbReference>
<dbReference type="STRING" id="1386089.N865_20735"/>
<dbReference type="InterPro" id="IPR027461">
    <property type="entry name" value="Carboxypeptidase_A_C_sf"/>
</dbReference>
<accession>W9G7G4</accession>
<name>W9G7G4_9MICO</name>
<evidence type="ECO:0000256" key="3">
    <source>
        <dbReference type="PIRSR" id="PIRSR028757-1"/>
    </source>
</evidence>
<evidence type="ECO:0000313" key="6">
    <source>
        <dbReference type="EMBL" id="EWS99813.1"/>
    </source>
</evidence>
<keyword evidence="2" id="KW-0378">Hydrolase</keyword>
<proteinExistence type="inferred from homology"/>
<dbReference type="PIRSF" id="PIRSF028757">
    <property type="entry name" value="LD-carboxypeptidase"/>
    <property type="match status" value="1"/>
</dbReference>
<evidence type="ECO:0000313" key="7">
    <source>
        <dbReference type="Proteomes" id="UP000019489"/>
    </source>
</evidence>
<dbReference type="SUPFAM" id="SSF141986">
    <property type="entry name" value="LD-carboxypeptidase A C-terminal domain-like"/>
    <property type="match status" value="1"/>
</dbReference>
<dbReference type="PANTHER" id="PTHR30237:SF6">
    <property type="entry name" value="CARBOXYPEPTIDASE YOCD-RELATED"/>
    <property type="match status" value="1"/>
</dbReference>
<dbReference type="CDD" id="cd07062">
    <property type="entry name" value="Peptidase_S66_mccF_like"/>
    <property type="match status" value="1"/>
</dbReference>
<feature type="active site" description="Charge relay system" evidence="3">
    <location>
        <position position="298"/>
    </location>
</feature>
<dbReference type="SUPFAM" id="SSF52317">
    <property type="entry name" value="Class I glutamine amidotransferase-like"/>
    <property type="match status" value="1"/>
</dbReference>
<evidence type="ECO:0000256" key="2">
    <source>
        <dbReference type="ARBA" id="ARBA00022801"/>
    </source>
</evidence>
<organism evidence="6 7">
    <name type="scientific">Intrasporangium oryzae NRRL B-24470</name>
    <dbReference type="NCBI Taxonomy" id="1386089"/>
    <lineage>
        <taxon>Bacteria</taxon>
        <taxon>Bacillati</taxon>
        <taxon>Actinomycetota</taxon>
        <taxon>Actinomycetes</taxon>
        <taxon>Micrococcales</taxon>
        <taxon>Intrasporangiaceae</taxon>
        <taxon>Intrasporangium</taxon>
    </lineage>
</organism>
<sequence>MFPPKLRPGSHVRVVAPARSRAMTTAGNNNAVIAERHLADLGLRISYGEHVDERDRYDSSSIASRVADLHAAYVDPSVDALLTVIGGFNSNELLPHVDFDLIGDNPKILCGYSDITALQNAITATTGVVTYSGPHWSTFGMRDLGERTREWFRQTLMSNDPVVVEPGTWFTDDLWFLDQANRTRLPTDGWWVLHPGQAEGRIVGGNLCTLNLLQGTPYMPSIADMVLFVEDDEISNPVEFRRDIHSLMQQPGAETVRALVIGRFQQASGVSREDLRALVADIPSLGGKPVLANVDFGHTNPVMTFPIGGTVQVVATENPRLTVTQH</sequence>
<feature type="domain" description="LD-carboxypeptidase C-terminal" evidence="5">
    <location>
        <begin position="199"/>
        <end position="313"/>
    </location>
</feature>
<gene>
    <name evidence="6" type="ORF">N865_20735</name>
</gene>
<dbReference type="Pfam" id="PF02016">
    <property type="entry name" value="Peptidase_S66"/>
    <property type="match status" value="1"/>
</dbReference>
<keyword evidence="7" id="KW-1185">Reference proteome</keyword>
<protein>
    <submittedName>
        <fullName evidence="6">Peptidase S66</fullName>
    </submittedName>
</protein>
<feature type="active site" description="Charge relay system" evidence="3">
    <location>
        <position position="230"/>
    </location>
</feature>
<dbReference type="InterPro" id="IPR040449">
    <property type="entry name" value="Peptidase_S66_N"/>
</dbReference>
<dbReference type="InterPro" id="IPR029062">
    <property type="entry name" value="Class_I_gatase-like"/>
</dbReference>
<dbReference type="AlphaFoldDB" id="W9G7G4"/>
<dbReference type="PANTHER" id="PTHR30237">
    <property type="entry name" value="MURAMOYLTETRAPEPTIDE CARBOXYPEPTIDASE"/>
    <property type="match status" value="1"/>
</dbReference>
<dbReference type="EMBL" id="AWSA01000070">
    <property type="protein sequence ID" value="EWS99813.1"/>
    <property type="molecule type" value="Genomic_DNA"/>
</dbReference>
<dbReference type="Gene3D" id="3.40.50.10740">
    <property type="entry name" value="Class I glutamine amidotransferase-like"/>
    <property type="match status" value="1"/>
</dbReference>
<feature type="domain" description="LD-carboxypeptidase N-terminal" evidence="4">
    <location>
        <begin position="12"/>
        <end position="133"/>
    </location>
</feature>
<dbReference type="eggNOG" id="COG1619">
    <property type="taxonomic scope" value="Bacteria"/>
</dbReference>
<dbReference type="PATRIC" id="fig|1386089.3.peg.3978"/>
<dbReference type="GO" id="GO:0016787">
    <property type="term" value="F:hydrolase activity"/>
    <property type="evidence" value="ECO:0007669"/>
    <property type="project" value="UniProtKB-KW"/>
</dbReference>
<dbReference type="InterPro" id="IPR040921">
    <property type="entry name" value="Peptidase_S66C"/>
</dbReference>